<evidence type="ECO:0000313" key="1">
    <source>
        <dbReference type="EMBL" id="PRQ34399.1"/>
    </source>
</evidence>
<dbReference type="AlphaFoldDB" id="A0A2P6QJQ6"/>
<reference evidence="1 2" key="1">
    <citation type="journal article" date="2018" name="Nat. Genet.">
        <title>The Rosa genome provides new insights in the design of modern roses.</title>
        <authorList>
            <person name="Bendahmane M."/>
        </authorList>
    </citation>
    <scope>NUCLEOTIDE SEQUENCE [LARGE SCALE GENOMIC DNA]</scope>
    <source>
        <strain evidence="2">cv. Old Blush</strain>
    </source>
</reference>
<name>A0A2P6QJQ6_ROSCH</name>
<sequence>MFFLVEQGKGRSWVAKAILLPLTFQGKLCISSWCGNPSLWTPNIAFVLVPLV</sequence>
<gene>
    <name evidence="1" type="ORF">RchiOBHm_Chr5g0068551</name>
</gene>
<evidence type="ECO:0000313" key="2">
    <source>
        <dbReference type="Proteomes" id="UP000238479"/>
    </source>
</evidence>
<protein>
    <submittedName>
        <fullName evidence="1">Uncharacterized protein</fullName>
    </submittedName>
</protein>
<keyword evidence="2" id="KW-1185">Reference proteome</keyword>
<organism evidence="1 2">
    <name type="scientific">Rosa chinensis</name>
    <name type="common">China rose</name>
    <dbReference type="NCBI Taxonomy" id="74649"/>
    <lineage>
        <taxon>Eukaryota</taxon>
        <taxon>Viridiplantae</taxon>
        <taxon>Streptophyta</taxon>
        <taxon>Embryophyta</taxon>
        <taxon>Tracheophyta</taxon>
        <taxon>Spermatophyta</taxon>
        <taxon>Magnoliopsida</taxon>
        <taxon>eudicotyledons</taxon>
        <taxon>Gunneridae</taxon>
        <taxon>Pentapetalae</taxon>
        <taxon>rosids</taxon>
        <taxon>fabids</taxon>
        <taxon>Rosales</taxon>
        <taxon>Rosaceae</taxon>
        <taxon>Rosoideae</taxon>
        <taxon>Rosoideae incertae sedis</taxon>
        <taxon>Rosa</taxon>
    </lineage>
</organism>
<comment type="caution">
    <text evidence="1">The sequence shown here is derived from an EMBL/GenBank/DDBJ whole genome shotgun (WGS) entry which is preliminary data.</text>
</comment>
<dbReference type="EMBL" id="PDCK01000043">
    <property type="protein sequence ID" value="PRQ34399.1"/>
    <property type="molecule type" value="Genomic_DNA"/>
</dbReference>
<accession>A0A2P6QJQ6</accession>
<dbReference type="Proteomes" id="UP000238479">
    <property type="component" value="Chromosome 5"/>
</dbReference>
<proteinExistence type="predicted"/>
<dbReference type="Gramene" id="PRQ34399">
    <property type="protein sequence ID" value="PRQ34399"/>
    <property type="gene ID" value="RchiOBHm_Chr5g0068551"/>
</dbReference>